<dbReference type="InterPro" id="IPR016024">
    <property type="entry name" value="ARM-type_fold"/>
</dbReference>
<feature type="compositionally biased region" description="Basic residues" evidence="6">
    <location>
        <begin position="1079"/>
        <end position="1088"/>
    </location>
</feature>
<feature type="compositionally biased region" description="Polar residues" evidence="6">
    <location>
        <begin position="828"/>
        <end position="839"/>
    </location>
</feature>
<feature type="compositionally biased region" description="Polar residues" evidence="6">
    <location>
        <begin position="993"/>
        <end position="1011"/>
    </location>
</feature>
<feature type="compositionally biased region" description="Polar residues" evidence="6">
    <location>
        <begin position="870"/>
        <end position="882"/>
    </location>
</feature>
<feature type="compositionally biased region" description="Basic and acidic residues" evidence="6">
    <location>
        <begin position="903"/>
        <end position="916"/>
    </location>
</feature>
<dbReference type="Proteomes" id="UP000596742">
    <property type="component" value="Unassembled WGS sequence"/>
</dbReference>
<dbReference type="GO" id="GO:0006281">
    <property type="term" value="P:DNA repair"/>
    <property type="evidence" value="ECO:0007669"/>
    <property type="project" value="TreeGrafter"/>
</dbReference>
<comment type="subcellular location">
    <subcellularLocation>
        <location evidence="1">Nucleus</location>
    </subcellularLocation>
</comment>
<proteinExistence type="predicted"/>
<feature type="compositionally biased region" description="Polar residues" evidence="6">
    <location>
        <begin position="1122"/>
        <end position="1132"/>
    </location>
</feature>
<keyword evidence="2" id="KW-0132">Cell division</keyword>
<keyword evidence="3" id="KW-0498">Mitosis</keyword>
<dbReference type="PANTHER" id="PTHR12663">
    <property type="entry name" value="ANDROGEN INDUCED INHIBITOR OF PROLIFERATION AS3 / PDS5-RELATED"/>
    <property type="match status" value="1"/>
</dbReference>
<gene>
    <name evidence="7" type="ORF">MGAL_10B090215</name>
</gene>
<keyword evidence="4" id="KW-0539">Nucleus</keyword>
<name>A0A8B6EII0_MYTGA</name>
<feature type="compositionally biased region" description="Acidic residues" evidence="6">
    <location>
        <begin position="938"/>
        <end position="949"/>
    </location>
</feature>
<feature type="compositionally biased region" description="Low complexity" evidence="6">
    <location>
        <begin position="1043"/>
        <end position="1078"/>
    </location>
</feature>
<accession>A0A8B6EII0</accession>
<evidence type="ECO:0000256" key="4">
    <source>
        <dbReference type="ARBA" id="ARBA00023242"/>
    </source>
</evidence>
<protein>
    <submittedName>
        <fullName evidence="7">Sister chromatid cohesion protein PDS5</fullName>
    </submittedName>
</protein>
<keyword evidence="5" id="KW-0131">Cell cycle</keyword>
<dbReference type="GO" id="GO:0007064">
    <property type="term" value="P:mitotic sister chromatid cohesion"/>
    <property type="evidence" value="ECO:0007669"/>
    <property type="project" value="InterPro"/>
</dbReference>
<evidence type="ECO:0000256" key="3">
    <source>
        <dbReference type="ARBA" id="ARBA00022776"/>
    </source>
</evidence>
<dbReference type="SUPFAM" id="SSF48371">
    <property type="entry name" value="ARM repeat"/>
    <property type="match status" value="1"/>
</dbReference>
<reference evidence="7" key="1">
    <citation type="submission" date="2018-11" db="EMBL/GenBank/DDBJ databases">
        <authorList>
            <person name="Alioto T."/>
            <person name="Alioto T."/>
        </authorList>
    </citation>
    <scope>NUCLEOTIDE SEQUENCE</scope>
</reference>
<dbReference type="EMBL" id="UYJE01005163">
    <property type="protein sequence ID" value="VDI34593.1"/>
    <property type="molecule type" value="Genomic_DNA"/>
</dbReference>
<organism evidence="7 8">
    <name type="scientific">Mytilus galloprovincialis</name>
    <name type="common">Mediterranean mussel</name>
    <dbReference type="NCBI Taxonomy" id="29158"/>
    <lineage>
        <taxon>Eukaryota</taxon>
        <taxon>Metazoa</taxon>
        <taxon>Spiralia</taxon>
        <taxon>Lophotrochozoa</taxon>
        <taxon>Mollusca</taxon>
        <taxon>Bivalvia</taxon>
        <taxon>Autobranchia</taxon>
        <taxon>Pteriomorphia</taxon>
        <taxon>Mytilida</taxon>
        <taxon>Mytiloidea</taxon>
        <taxon>Mytilidae</taxon>
        <taxon>Mytilinae</taxon>
        <taxon>Mytilus</taxon>
    </lineage>
</organism>
<feature type="region of interest" description="Disordered" evidence="6">
    <location>
        <begin position="824"/>
        <end position="1191"/>
    </location>
</feature>
<dbReference type="PANTHER" id="PTHR12663:SF0">
    <property type="entry name" value="PRECOCIOUS DISSOCIATION OF SISTERS 5, ISOFORM A"/>
    <property type="match status" value="1"/>
</dbReference>
<dbReference type="GO" id="GO:0000785">
    <property type="term" value="C:chromatin"/>
    <property type="evidence" value="ECO:0007669"/>
    <property type="project" value="TreeGrafter"/>
</dbReference>
<evidence type="ECO:0000256" key="1">
    <source>
        <dbReference type="ARBA" id="ARBA00004123"/>
    </source>
</evidence>
<feature type="compositionally biased region" description="Polar residues" evidence="6">
    <location>
        <begin position="1155"/>
        <end position="1180"/>
    </location>
</feature>
<sequence>MFSDEGSNLVEQNRPLWICFLGRFNDISIPVRQTCVQFSQHFLINHPETNKDIVEQLKSRSHDPEETIRMEVVNTVLSVAKKDFSIINEELLGFIKERTLDKKFQVRREALMGLGQLYKKYTFGEKVEESFVEKVSFIKDKIFHHYYQQSSDDRLLVERVFNTCLVPYNMPEEDRMRQFLLLYCTLDEHAIKAFQEMFKHRISVRAMILQMVEAIEQQALLNPRIVSLSRTLPETGKAIEHLKKFCQIIKDDKRLRSYLIKLLSQDCTCKKAQDLVREILKKLGGPSQGTQNIYYNTIKSLLERVAPVMIDISAVDQLVSHVDDSVRGLGIITEGIDSAAEKSVKLLMVLSWTYPYYFKTEETYELLLTFMKHDDESVADLTLQIFNNIGKNLQKDYPNIYSSLLPVVSSAAKLGNPKQCKHAIRCINTICKNKEAIYGQIFEHYKKSLNPESANFITAIVGLGHIAKLCPEEFAPDIKTIVSKVIVKDLLMQDHTFGPSTTESWYSEHHVTEESMAKLQSMKLLTRWLQGLKSNANNSGTSTLRLLYTVIAHEGDLMEKGNINKPELARLRLQAGCCMIKLAEEKCFSDIITHEQFQALALLMNDSCYHVRHIFSLKLHKSLLTLRLPLQYMSIFCLAANDPMRERRTQIKQFLQNNITKRREYIKQNPSIQGRIFHFLPDYVMPYTIHLLAHDPELKEHDDVEPLKNIKECLWFNMEPLISKSEDYNYTFFRRMIENIKQTKDAQDPDDKETNMKLYAVCDVALGLLNSKSGNITLKDVTVEPRLSAKHFTKPDKSYSNTQNYLPKDFSFEGHKRKGVNALIDTSGKANTSKGQTTEIIVESPGPVVNPLPTSPRDQRQPKTKKTDVGSETESSPNSSADSVKKNDSGKNVDKKKPQKRKLNTDTKDENKEPKTAKVRNKKQTKTSGKNVPKLMDTEESDGDEDDDSSVANSESQESQEIPLGPKAKKAKNVSDKNSKSNVRTSKKDTLQKSKSLMNGAKTDSTVTSDSPKPGRKRKTESVSKESTPVKKSKLTPALKNLSPSVSDCSTPSSPGRSSTKSSSSSVKSSAKSLSAKSTPKKSPHNLKKTTITRSKLNRSDGESDESPPEDKTKKNVRKTASKQTRLDQFNVKSAPKNVRKGKNLPNGVSDGDSQETSSAASTPKSGTSIRIKTKVQTPDSTKKRGRPKKT</sequence>
<dbReference type="GO" id="GO:0005634">
    <property type="term" value="C:nucleus"/>
    <property type="evidence" value="ECO:0007669"/>
    <property type="project" value="UniProtKB-SubCell"/>
</dbReference>
<dbReference type="AlphaFoldDB" id="A0A8B6EII0"/>
<dbReference type="InterPro" id="IPR011989">
    <property type="entry name" value="ARM-like"/>
</dbReference>
<feature type="compositionally biased region" description="Basic and acidic residues" evidence="6">
    <location>
        <begin position="883"/>
        <end position="896"/>
    </location>
</feature>
<dbReference type="InterPro" id="IPR039776">
    <property type="entry name" value="Pds5"/>
</dbReference>
<dbReference type="GO" id="GO:0051301">
    <property type="term" value="P:cell division"/>
    <property type="evidence" value="ECO:0007669"/>
    <property type="project" value="UniProtKB-KW"/>
</dbReference>
<evidence type="ECO:0000313" key="8">
    <source>
        <dbReference type="Proteomes" id="UP000596742"/>
    </source>
</evidence>
<evidence type="ECO:0000256" key="5">
    <source>
        <dbReference type="ARBA" id="ARBA00023306"/>
    </source>
</evidence>
<evidence type="ECO:0000256" key="2">
    <source>
        <dbReference type="ARBA" id="ARBA00022618"/>
    </source>
</evidence>
<feature type="compositionally biased region" description="Polar residues" evidence="6">
    <location>
        <begin position="951"/>
        <end position="960"/>
    </location>
</feature>
<evidence type="ECO:0000313" key="7">
    <source>
        <dbReference type="EMBL" id="VDI34593.1"/>
    </source>
</evidence>
<feature type="compositionally biased region" description="Basic and acidic residues" evidence="6">
    <location>
        <begin position="857"/>
        <end position="869"/>
    </location>
</feature>
<dbReference type="Pfam" id="PF20168">
    <property type="entry name" value="PDS5"/>
    <property type="match status" value="1"/>
</dbReference>
<evidence type="ECO:0000256" key="6">
    <source>
        <dbReference type="SAM" id="MobiDB-lite"/>
    </source>
</evidence>
<comment type="caution">
    <text evidence="7">The sequence shown here is derived from an EMBL/GenBank/DDBJ whole genome shotgun (WGS) entry which is preliminary data.</text>
</comment>
<dbReference type="Gene3D" id="1.25.10.10">
    <property type="entry name" value="Leucine-rich Repeat Variant"/>
    <property type="match status" value="2"/>
</dbReference>
<keyword evidence="8" id="KW-1185">Reference proteome</keyword>